<reference evidence="1" key="1">
    <citation type="submission" date="2021-02" db="EMBL/GenBank/DDBJ databases">
        <authorList>
            <person name="Nowell W R."/>
        </authorList>
    </citation>
    <scope>NUCLEOTIDE SEQUENCE</scope>
</reference>
<evidence type="ECO:0000313" key="2">
    <source>
        <dbReference type="EMBL" id="CAF3850770.1"/>
    </source>
</evidence>
<accession>A0A815U5U5</accession>
<proteinExistence type="predicted"/>
<organism evidence="1 3">
    <name type="scientific">Adineta steineri</name>
    <dbReference type="NCBI Taxonomy" id="433720"/>
    <lineage>
        <taxon>Eukaryota</taxon>
        <taxon>Metazoa</taxon>
        <taxon>Spiralia</taxon>
        <taxon>Gnathifera</taxon>
        <taxon>Rotifera</taxon>
        <taxon>Eurotatoria</taxon>
        <taxon>Bdelloidea</taxon>
        <taxon>Adinetida</taxon>
        <taxon>Adinetidae</taxon>
        <taxon>Adineta</taxon>
    </lineage>
</organism>
<dbReference type="Proteomes" id="UP000663891">
    <property type="component" value="Unassembled WGS sequence"/>
</dbReference>
<evidence type="ECO:0000313" key="1">
    <source>
        <dbReference type="EMBL" id="CAF1513205.1"/>
    </source>
</evidence>
<evidence type="ECO:0000313" key="3">
    <source>
        <dbReference type="Proteomes" id="UP000663891"/>
    </source>
</evidence>
<dbReference type="AlphaFoldDB" id="A0A815U5U5"/>
<gene>
    <name evidence="2" type="ORF">OKA104_LOCUS21481</name>
    <name evidence="1" type="ORF">VCS650_LOCUS42885</name>
</gene>
<evidence type="ECO:0008006" key="4">
    <source>
        <dbReference type="Google" id="ProtNLM"/>
    </source>
</evidence>
<sequence>MSKKLVRFIKSKCNFSSWTNYIYDDNDEPESWEIEIEKKLKQSDQGFDNLSEEEKKEKIHALGDENKLISVHLKLDEHFNRHFIEELKLELEKTNKYGVCNEEEARRMIGGILDYRRRAKKIDVKIFFTRLQQYDSNNPIVARVGMSFKYGPVHAGLIIAGVHMHWNADDLVCFDQDSRELLSYVTVYLNRMKYDDSILKKTITESTASTTDDAQKWLERLVSMHFDAKIDAFNKLNVCTADAFEKIAKVCVWYNRNYDYNLGSRNCQTFMDDVLETLGIKFEPQDEFKLFMDRIRTSHPDAALFKYKDSIFRSRQEFDSYVDQTWDSEESNWNKRLLINYSDLMNLMYLQSKKQDANWGPRNAGVWQERLESAI</sequence>
<protein>
    <recommendedName>
        <fullName evidence="4">PPPDE domain-containing protein</fullName>
    </recommendedName>
</protein>
<comment type="caution">
    <text evidence="1">The sequence shown here is derived from an EMBL/GenBank/DDBJ whole genome shotgun (WGS) entry which is preliminary data.</text>
</comment>
<dbReference type="EMBL" id="CAJNON010002566">
    <property type="protein sequence ID" value="CAF1513205.1"/>
    <property type="molecule type" value="Genomic_DNA"/>
</dbReference>
<dbReference type="OrthoDB" id="10255738at2759"/>
<dbReference type="Proteomes" id="UP000663881">
    <property type="component" value="Unassembled WGS sequence"/>
</dbReference>
<dbReference type="EMBL" id="CAJOAY010001496">
    <property type="protein sequence ID" value="CAF3850770.1"/>
    <property type="molecule type" value="Genomic_DNA"/>
</dbReference>
<name>A0A815U5U5_9BILA</name>